<dbReference type="PANTHER" id="PTHR42799:SF2">
    <property type="entry name" value="MITOCHONDRIAL PEPTIDE METHIONINE SULFOXIDE REDUCTASE"/>
    <property type="match status" value="1"/>
</dbReference>
<dbReference type="SUPFAM" id="SSF51316">
    <property type="entry name" value="Mss4-like"/>
    <property type="match status" value="1"/>
</dbReference>
<comment type="function">
    <text evidence="4">Has an important function as a repair enzyme for proteins that have been inactivated by oxidation. Catalyzes the reversible oxidation-reduction of methionine sulfoxide in proteins to methionine.</text>
</comment>
<dbReference type="Pfam" id="PF01625">
    <property type="entry name" value="PMSR"/>
    <property type="match status" value="1"/>
</dbReference>
<comment type="catalytic activity">
    <reaction evidence="3 4">
        <text>[thioredoxin]-disulfide + L-methionine + H2O = L-methionine (S)-S-oxide + [thioredoxin]-dithiol</text>
        <dbReference type="Rhea" id="RHEA:19993"/>
        <dbReference type="Rhea" id="RHEA-COMP:10698"/>
        <dbReference type="Rhea" id="RHEA-COMP:10700"/>
        <dbReference type="ChEBI" id="CHEBI:15377"/>
        <dbReference type="ChEBI" id="CHEBI:29950"/>
        <dbReference type="ChEBI" id="CHEBI:50058"/>
        <dbReference type="ChEBI" id="CHEBI:57844"/>
        <dbReference type="ChEBI" id="CHEBI:58772"/>
        <dbReference type="EC" id="1.8.4.11"/>
    </reaction>
</comment>
<organism evidence="6 7">
    <name type="scientific">Mycoplasmopsis maculosa</name>
    <dbReference type="NCBI Taxonomy" id="114885"/>
    <lineage>
        <taxon>Bacteria</taxon>
        <taxon>Bacillati</taxon>
        <taxon>Mycoplasmatota</taxon>
        <taxon>Mycoplasmoidales</taxon>
        <taxon>Metamycoplasmataceae</taxon>
        <taxon>Mycoplasmopsis</taxon>
    </lineage>
</organism>
<dbReference type="KEGG" id="mmau:NCTC10168_00124"/>
<dbReference type="GO" id="GO:0033744">
    <property type="term" value="F:L-methionine:thioredoxin-disulfide S-oxidoreductase activity"/>
    <property type="evidence" value="ECO:0007669"/>
    <property type="project" value="RHEA"/>
</dbReference>
<dbReference type="GO" id="GO:0005737">
    <property type="term" value="C:cytoplasm"/>
    <property type="evidence" value="ECO:0007669"/>
    <property type="project" value="TreeGrafter"/>
</dbReference>
<dbReference type="Gene3D" id="3.30.1060.10">
    <property type="entry name" value="Peptide methionine sulphoxide reductase MsrA"/>
    <property type="match status" value="1"/>
</dbReference>
<dbReference type="GO" id="GO:0008113">
    <property type="term" value="F:peptide-methionine (S)-S-oxide reductase activity"/>
    <property type="evidence" value="ECO:0007669"/>
    <property type="project" value="UniProtKB-UniRule"/>
</dbReference>
<dbReference type="InterPro" id="IPR011057">
    <property type="entry name" value="Mss4-like_sf"/>
</dbReference>
<evidence type="ECO:0000256" key="1">
    <source>
        <dbReference type="ARBA" id="ARBA00023002"/>
    </source>
</evidence>
<evidence type="ECO:0000256" key="2">
    <source>
        <dbReference type="ARBA" id="ARBA00047806"/>
    </source>
</evidence>
<dbReference type="InterPro" id="IPR002569">
    <property type="entry name" value="Met_Sox_Rdtase_MsrA_dom"/>
</dbReference>
<dbReference type="EC" id="1.8.4.11" evidence="4"/>
<evidence type="ECO:0000256" key="4">
    <source>
        <dbReference type="HAMAP-Rule" id="MF_01401"/>
    </source>
</evidence>
<keyword evidence="7" id="KW-1185">Reference proteome</keyword>
<dbReference type="PANTHER" id="PTHR42799">
    <property type="entry name" value="MITOCHONDRIAL PEPTIDE METHIONINE SULFOXIDE REDUCTASE"/>
    <property type="match status" value="1"/>
</dbReference>
<dbReference type="InterPro" id="IPR050162">
    <property type="entry name" value="MsrA_MetSO_reductase"/>
</dbReference>
<feature type="active site" evidence="4">
    <location>
        <position position="31"/>
    </location>
</feature>
<dbReference type="OrthoDB" id="4174719at2"/>
<accession>A0A449B3U5</accession>
<sequence length="294" mass="34507">MIKFYKLNNNKLIFFKKEVSIKKEIVLAGGCFWGMEAYFKKINGVEKTIVAYTNGKTPNTNYEFVKLTNHTESLYIQYEDEKIRLAEILTRFINLIDPYSLNKQGNDIGTQYRSGIYFFDEKSKKITKNVIKQFEKTNGKKVVLEFENVNNFVIAEEYHQNYLEKNPGGYCHINVSSLYLPFDKTNDNLFLKTESSIDINNSKKGLYLDKVTNQALFMSNDLISNTNNFIFFKKPITTDAVFIRDEKIYSNISKSEIGILENNFYKINKNKLTFLDFNNLNNTFHEQYIPFFEE</sequence>
<dbReference type="SUPFAM" id="SSF55068">
    <property type="entry name" value="Peptide methionine sulfoxide reductase"/>
    <property type="match status" value="1"/>
</dbReference>
<evidence type="ECO:0000313" key="7">
    <source>
        <dbReference type="Proteomes" id="UP000290243"/>
    </source>
</evidence>
<evidence type="ECO:0000256" key="3">
    <source>
        <dbReference type="ARBA" id="ARBA00048782"/>
    </source>
</evidence>
<dbReference type="EMBL" id="LR215037">
    <property type="protein sequence ID" value="VEU75208.1"/>
    <property type="molecule type" value="Genomic_DNA"/>
</dbReference>
<comment type="similarity">
    <text evidence="4">Belongs to the MsrA Met sulfoxide reductase family.</text>
</comment>
<dbReference type="Proteomes" id="UP000290243">
    <property type="component" value="Chromosome"/>
</dbReference>
<dbReference type="AlphaFoldDB" id="A0A449B3U5"/>
<proteinExistence type="inferred from homology"/>
<dbReference type="HAMAP" id="MF_01401">
    <property type="entry name" value="MsrA"/>
    <property type="match status" value="1"/>
</dbReference>
<dbReference type="NCBIfam" id="TIGR00401">
    <property type="entry name" value="msrA"/>
    <property type="match status" value="1"/>
</dbReference>
<name>A0A449B3U5_9BACT</name>
<gene>
    <name evidence="4 6" type="primary">msrA</name>
    <name evidence="6" type="ORF">NCTC10168_00124</name>
</gene>
<feature type="domain" description="Peptide methionine sulphoxide reductase MsrA" evidence="5">
    <location>
        <begin position="24"/>
        <end position="172"/>
    </location>
</feature>
<dbReference type="RefSeq" id="WP_129646119.1">
    <property type="nucleotide sequence ID" value="NZ_LR215037.1"/>
</dbReference>
<protein>
    <recommendedName>
        <fullName evidence="4">Peptide methionine sulfoxide reductase MsrA</fullName>
        <shortName evidence="4">Protein-methionine-S-oxide reductase</shortName>
        <ecNumber evidence="4">1.8.4.11</ecNumber>
    </recommendedName>
    <alternativeName>
        <fullName evidence="4">Peptide-methionine (S)-S-oxide reductase</fullName>
        <shortName evidence="4">Peptide Met(O) reductase</shortName>
    </alternativeName>
</protein>
<evidence type="ECO:0000259" key="5">
    <source>
        <dbReference type="Pfam" id="PF01625"/>
    </source>
</evidence>
<reference evidence="6 7" key="1">
    <citation type="submission" date="2019-01" db="EMBL/GenBank/DDBJ databases">
        <authorList>
            <consortium name="Pathogen Informatics"/>
        </authorList>
    </citation>
    <scope>NUCLEOTIDE SEQUENCE [LARGE SCALE GENOMIC DNA]</scope>
    <source>
        <strain evidence="6 7">NCTC10168</strain>
    </source>
</reference>
<comment type="catalytic activity">
    <reaction evidence="2 4">
        <text>L-methionyl-[protein] + [thioredoxin]-disulfide + H2O = L-methionyl-(S)-S-oxide-[protein] + [thioredoxin]-dithiol</text>
        <dbReference type="Rhea" id="RHEA:14217"/>
        <dbReference type="Rhea" id="RHEA-COMP:10698"/>
        <dbReference type="Rhea" id="RHEA-COMP:10700"/>
        <dbReference type="Rhea" id="RHEA-COMP:12313"/>
        <dbReference type="Rhea" id="RHEA-COMP:12315"/>
        <dbReference type="ChEBI" id="CHEBI:15377"/>
        <dbReference type="ChEBI" id="CHEBI:16044"/>
        <dbReference type="ChEBI" id="CHEBI:29950"/>
        <dbReference type="ChEBI" id="CHEBI:44120"/>
        <dbReference type="ChEBI" id="CHEBI:50058"/>
        <dbReference type="EC" id="1.8.4.11"/>
    </reaction>
</comment>
<dbReference type="GO" id="GO:0034599">
    <property type="term" value="P:cellular response to oxidative stress"/>
    <property type="evidence" value="ECO:0007669"/>
    <property type="project" value="TreeGrafter"/>
</dbReference>
<evidence type="ECO:0000313" key="6">
    <source>
        <dbReference type="EMBL" id="VEU75208.1"/>
    </source>
</evidence>
<dbReference type="InterPro" id="IPR036509">
    <property type="entry name" value="Met_Sox_Rdtase_MsrA_sf"/>
</dbReference>
<keyword evidence="1 4" id="KW-0560">Oxidoreductase</keyword>